<gene>
    <name evidence="2" type="ORF">DUT91_25425</name>
</gene>
<sequence length="84" mass="9459">SNGAFKLTGHVPNDNLTVEKNPEYWDAANVKLDKVIFYPIDEAASVRRFEAKEMDLVYNFSADQIPRLRNAYGDSVHISPSLST</sequence>
<dbReference type="Pfam" id="PF00496">
    <property type="entry name" value="SBP_bac_5"/>
    <property type="match status" value="1"/>
</dbReference>
<dbReference type="EMBL" id="QOZG01000173">
    <property type="protein sequence ID" value="RCS20877.1"/>
    <property type="molecule type" value="Genomic_DNA"/>
</dbReference>
<dbReference type="InterPro" id="IPR000914">
    <property type="entry name" value="SBP_5_dom"/>
</dbReference>
<dbReference type="RefSeq" id="WP_245420040.1">
    <property type="nucleotide sequence ID" value="NZ_QOZG01000173.1"/>
</dbReference>
<reference evidence="2 3" key="1">
    <citation type="submission" date="2018-07" db="EMBL/GenBank/DDBJ databases">
        <title>The draft genome of Phyllobacterium salinisoli.</title>
        <authorList>
            <person name="Liu L."/>
            <person name="Li L."/>
            <person name="Zhang X."/>
            <person name="Liang L."/>
        </authorList>
    </citation>
    <scope>NUCLEOTIDE SEQUENCE [LARGE SCALE GENOMIC DNA]</scope>
    <source>
        <strain evidence="2 3">LLAN61</strain>
    </source>
</reference>
<evidence type="ECO:0000313" key="3">
    <source>
        <dbReference type="Proteomes" id="UP000253420"/>
    </source>
</evidence>
<proteinExistence type="predicted"/>
<evidence type="ECO:0000313" key="2">
    <source>
        <dbReference type="EMBL" id="RCS20877.1"/>
    </source>
</evidence>
<dbReference type="Proteomes" id="UP000253420">
    <property type="component" value="Unassembled WGS sequence"/>
</dbReference>
<comment type="caution">
    <text evidence="2">The sequence shown here is derived from an EMBL/GenBank/DDBJ whole genome shotgun (WGS) entry which is preliminary data.</text>
</comment>
<dbReference type="Gene3D" id="3.40.190.10">
    <property type="entry name" value="Periplasmic binding protein-like II"/>
    <property type="match status" value="1"/>
</dbReference>
<organism evidence="2 3">
    <name type="scientific">Phyllobacterium salinisoli</name>
    <dbReference type="NCBI Taxonomy" id="1899321"/>
    <lineage>
        <taxon>Bacteria</taxon>
        <taxon>Pseudomonadati</taxon>
        <taxon>Pseudomonadota</taxon>
        <taxon>Alphaproteobacteria</taxon>
        <taxon>Hyphomicrobiales</taxon>
        <taxon>Phyllobacteriaceae</taxon>
        <taxon>Phyllobacterium</taxon>
    </lineage>
</organism>
<evidence type="ECO:0000259" key="1">
    <source>
        <dbReference type="Pfam" id="PF00496"/>
    </source>
</evidence>
<protein>
    <submittedName>
        <fullName evidence="2">Peptide ABC transporter substrate-binding protein</fullName>
    </submittedName>
</protein>
<dbReference type="AlphaFoldDB" id="A0A368JXR1"/>
<feature type="non-terminal residue" evidence="2">
    <location>
        <position position="84"/>
    </location>
</feature>
<feature type="non-terminal residue" evidence="2">
    <location>
        <position position="1"/>
    </location>
</feature>
<feature type="domain" description="Solute-binding protein family 5" evidence="1">
    <location>
        <begin position="2"/>
        <end position="83"/>
    </location>
</feature>
<accession>A0A368JXR1</accession>
<name>A0A368JXR1_9HYPH</name>
<keyword evidence="3" id="KW-1185">Reference proteome</keyword>
<dbReference type="SUPFAM" id="SSF53850">
    <property type="entry name" value="Periplasmic binding protein-like II"/>
    <property type="match status" value="1"/>
</dbReference>